<feature type="domain" description="HTH tetR-type" evidence="5">
    <location>
        <begin position="14"/>
        <end position="74"/>
    </location>
</feature>
<proteinExistence type="predicted"/>
<sequence>MDKTAAVRRGRPRNFDRDEALQRAMQVFWSHGYEGTSMTQLIEAMGIASPSIYAAFGSKEQLFREAVDLYVTSEAEPSWGALDRIGDVRQALRTMLFASIDLFVATDAPRGCLVILGATHLGTSNMTVRTILRNQRGRFRDRLMKRLTRAIEDGDISGDTDLTALADAILAFFSGLAIEAVDGATKAKLRAAADLFCQRLLG</sequence>
<reference evidence="6 7" key="1">
    <citation type="submission" date="2024-06" db="EMBL/GenBank/DDBJ databases">
        <title>Genomic Encyclopedia of Type Strains, Phase IV (KMG-IV): sequencing the most valuable type-strain genomes for metagenomic binning, comparative biology and taxonomic classification.</title>
        <authorList>
            <person name="Goeker M."/>
        </authorList>
    </citation>
    <scope>NUCLEOTIDE SEQUENCE [LARGE SCALE GENOMIC DNA]</scope>
    <source>
        <strain evidence="6 7">DSM 28102</strain>
    </source>
</reference>
<dbReference type="EMBL" id="JBEPLY010000004">
    <property type="protein sequence ID" value="MET3599784.1"/>
    <property type="molecule type" value="Genomic_DNA"/>
</dbReference>
<evidence type="ECO:0000256" key="1">
    <source>
        <dbReference type="ARBA" id="ARBA00023015"/>
    </source>
</evidence>
<dbReference type="Proteomes" id="UP001549164">
    <property type="component" value="Unassembled WGS sequence"/>
</dbReference>
<comment type="caution">
    <text evidence="6">The sequence shown here is derived from an EMBL/GenBank/DDBJ whole genome shotgun (WGS) entry which is preliminary data.</text>
</comment>
<dbReference type="PROSITE" id="PS50977">
    <property type="entry name" value="HTH_TETR_2"/>
    <property type="match status" value="1"/>
</dbReference>
<dbReference type="SUPFAM" id="SSF48498">
    <property type="entry name" value="Tetracyclin repressor-like, C-terminal domain"/>
    <property type="match status" value="1"/>
</dbReference>
<keyword evidence="2 4" id="KW-0238">DNA-binding</keyword>
<keyword evidence="7" id="KW-1185">Reference proteome</keyword>
<dbReference type="InterPro" id="IPR023772">
    <property type="entry name" value="DNA-bd_HTH_TetR-type_CS"/>
</dbReference>
<dbReference type="InterPro" id="IPR036271">
    <property type="entry name" value="Tet_transcr_reg_TetR-rel_C_sf"/>
</dbReference>
<evidence type="ECO:0000256" key="3">
    <source>
        <dbReference type="ARBA" id="ARBA00023163"/>
    </source>
</evidence>
<protein>
    <submittedName>
        <fullName evidence="6">AcrR family transcriptional regulator</fullName>
    </submittedName>
</protein>
<evidence type="ECO:0000313" key="7">
    <source>
        <dbReference type="Proteomes" id="UP001549164"/>
    </source>
</evidence>
<keyword evidence="1" id="KW-0805">Transcription regulation</keyword>
<name>A0ABV2IB12_9HYPH</name>
<keyword evidence="3" id="KW-0804">Transcription</keyword>
<accession>A0ABV2IB12</accession>
<evidence type="ECO:0000313" key="6">
    <source>
        <dbReference type="EMBL" id="MET3599784.1"/>
    </source>
</evidence>
<dbReference type="PROSITE" id="PS01081">
    <property type="entry name" value="HTH_TETR_1"/>
    <property type="match status" value="1"/>
</dbReference>
<dbReference type="PANTHER" id="PTHR47506">
    <property type="entry name" value="TRANSCRIPTIONAL REGULATORY PROTEIN"/>
    <property type="match status" value="1"/>
</dbReference>
<gene>
    <name evidence="6" type="ORF">ABID12_001723</name>
</gene>
<dbReference type="InterPro" id="IPR009057">
    <property type="entry name" value="Homeodomain-like_sf"/>
</dbReference>
<dbReference type="InterPro" id="IPR011075">
    <property type="entry name" value="TetR_C"/>
</dbReference>
<dbReference type="Gene3D" id="1.10.10.60">
    <property type="entry name" value="Homeodomain-like"/>
    <property type="match status" value="1"/>
</dbReference>
<organism evidence="6 7">
    <name type="scientific">Martelella mangrovi</name>
    <dbReference type="NCBI Taxonomy" id="1397477"/>
    <lineage>
        <taxon>Bacteria</taxon>
        <taxon>Pseudomonadati</taxon>
        <taxon>Pseudomonadota</taxon>
        <taxon>Alphaproteobacteria</taxon>
        <taxon>Hyphomicrobiales</taxon>
        <taxon>Aurantimonadaceae</taxon>
        <taxon>Martelella</taxon>
    </lineage>
</organism>
<dbReference type="PANTHER" id="PTHR47506:SF1">
    <property type="entry name" value="HTH-TYPE TRANSCRIPTIONAL REGULATOR YJDC"/>
    <property type="match status" value="1"/>
</dbReference>
<dbReference type="RefSeq" id="WP_354433862.1">
    <property type="nucleotide sequence ID" value="NZ_JBEPLY010000004.1"/>
</dbReference>
<evidence type="ECO:0000256" key="2">
    <source>
        <dbReference type="ARBA" id="ARBA00023125"/>
    </source>
</evidence>
<dbReference type="Gene3D" id="1.10.357.10">
    <property type="entry name" value="Tetracycline Repressor, domain 2"/>
    <property type="match status" value="1"/>
</dbReference>
<evidence type="ECO:0000256" key="4">
    <source>
        <dbReference type="PROSITE-ProRule" id="PRU00335"/>
    </source>
</evidence>
<dbReference type="SUPFAM" id="SSF46689">
    <property type="entry name" value="Homeodomain-like"/>
    <property type="match status" value="1"/>
</dbReference>
<dbReference type="InterPro" id="IPR001647">
    <property type="entry name" value="HTH_TetR"/>
</dbReference>
<dbReference type="Pfam" id="PF00440">
    <property type="entry name" value="TetR_N"/>
    <property type="match status" value="1"/>
</dbReference>
<feature type="DNA-binding region" description="H-T-H motif" evidence="4">
    <location>
        <begin position="37"/>
        <end position="56"/>
    </location>
</feature>
<evidence type="ECO:0000259" key="5">
    <source>
        <dbReference type="PROSITE" id="PS50977"/>
    </source>
</evidence>
<dbReference type="Pfam" id="PF16925">
    <property type="entry name" value="TetR_C_13"/>
    <property type="match status" value="1"/>
</dbReference>